<dbReference type="EMBL" id="UINC01002861">
    <property type="protein sequence ID" value="SVA01025.1"/>
    <property type="molecule type" value="Genomic_DNA"/>
</dbReference>
<gene>
    <name evidence="1" type="ORF">METZ01_LOCUS53879</name>
</gene>
<organism evidence="1">
    <name type="scientific">marine metagenome</name>
    <dbReference type="NCBI Taxonomy" id="408172"/>
    <lineage>
        <taxon>unclassified sequences</taxon>
        <taxon>metagenomes</taxon>
        <taxon>ecological metagenomes</taxon>
    </lineage>
</organism>
<protein>
    <submittedName>
        <fullName evidence="1">Uncharacterized protein</fullName>
    </submittedName>
</protein>
<sequence length="29" mass="3405">MEFSPFIDLRNESDHSNELCDYNQVEGKS</sequence>
<proteinExistence type="predicted"/>
<evidence type="ECO:0000313" key="1">
    <source>
        <dbReference type="EMBL" id="SVA01025.1"/>
    </source>
</evidence>
<reference evidence="1" key="1">
    <citation type="submission" date="2018-05" db="EMBL/GenBank/DDBJ databases">
        <authorList>
            <person name="Lanie J.A."/>
            <person name="Ng W.-L."/>
            <person name="Kazmierczak K.M."/>
            <person name="Andrzejewski T.M."/>
            <person name="Davidsen T.M."/>
            <person name="Wayne K.J."/>
            <person name="Tettelin H."/>
            <person name="Glass J.I."/>
            <person name="Rusch D."/>
            <person name="Podicherti R."/>
            <person name="Tsui H.-C.T."/>
            <person name="Winkler M.E."/>
        </authorList>
    </citation>
    <scope>NUCLEOTIDE SEQUENCE</scope>
</reference>
<accession>A0A381SA96</accession>
<name>A0A381SA96_9ZZZZ</name>
<dbReference type="AlphaFoldDB" id="A0A381SA96"/>